<proteinExistence type="predicted"/>
<evidence type="ECO:0000313" key="4">
    <source>
        <dbReference type="Proteomes" id="UP000546917"/>
    </source>
</evidence>
<reference evidence="2 4" key="2">
    <citation type="submission" date="2020-05" db="EMBL/GenBank/DDBJ databases">
        <authorList>
            <person name="Zhang R."/>
        </authorList>
    </citation>
    <scope>NUCLEOTIDE SEQUENCE [LARGE SCALE GENOMIC DNA]</scope>
    <source>
        <strain evidence="2 4">DSM 28986</strain>
    </source>
</reference>
<evidence type="ECO:0000313" key="2">
    <source>
        <dbReference type="EMBL" id="NOL60468.1"/>
    </source>
</evidence>
<keyword evidence="3" id="KW-1185">Reference proteome</keyword>
<dbReference type="STRING" id="74969.FAD_0274"/>
<reference evidence="1 3" key="1">
    <citation type="submission" date="2011-10" db="EMBL/GenBank/DDBJ databases">
        <title>Metabolic and evolutionary patterns in the extreme acidophile Ferroplasma acidiphilum.</title>
        <authorList>
            <person name="Golyshina O.V."/>
            <person name="Kozyavkin S.A."/>
            <person name="Tatusov R.L."/>
            <person name="Slesarev A.I."/>
            <person name="Golyshin P.N."/>
        </authorList>
    </citation>
    <scope>NUCLEOTIDE SEQUENCE [LARGE SCALE GENOMIC DNA]</scope>
    <source>
        <strain evidence="1">Berkeley</strain>
        <strain evidence="3">Y</strain>
    </source>
</reference>
<protein>
    <submittedName>
        <fullName evidence="1">Uncharacterized protein</fullName>
    </submittedName>
</protein>
<dbReference type="RefSeq" id="WP_081141443.1">
    <property type="nucleotide sequence ID" value="NZ_CP015363.1"/>
</dbReference>
<sequence length="293" mass="33522">MQIDKLVYGIYPKTNELRLHIGRWEKGKIPDATLNENIESEKAMFYDLLKEGSIEHTDPLFNWYDILRPVSLIVDGIDLGPLTRFKETNSFYRMPVINNISGISIDPKDFSPLNENPPLPLYVNNGNGFNAFLPSPLSFYKMSRSSIPYGIFQEKIEGVYANILKEFGLKDLVLYDPLPYEKSDILDLSLLGDFKIKLVTTGKLYKNNIKGNLYSIIADYSPENFKISKENSKVPGVKLIDGSNTRLENVNEINRTVESLDADRIIVSHREYFDFLPRLIADRKLDLMSKIGE</sequence>
<dbReference type="AlphaFoldDB" id="A0A1V0N277"/>
<dbReference type="GeneID" id="84218772"/>
<dbReference type="InterPro" id="IPR038071">
    <property type="entry name" value="UROD/MetE-like_sf"/>
</dbReference>
<dbReference type="Proteomes" id="UP000192050">
    <property type="component" value="Chromosome"/>
</dbReference>
<dbReference type="KEGG" id="fai:FAD_0274"/>
<dbReference type="SUPFAM" id="SSF51726">
    <property type="entry name" value="UROD/MetE-like"/>
    <property type="match status" value="1"/>
</dbReference>
<dbReference type="EMBL" id="JABGBP010000224">
    <property type="protein sequence ID" value="NOL60468.1"/>
    <property type="molecule type" value="Genomic_DNA"/>
</dbReference>
<dbReference type="OrthoDB" id="33991at2157"/>
<organism evidence="1 3">
    <name type="scientific">Ferroplasma acidiphilum</name>
    <dbReference type="NCBI Taxonomy" id="74969"/>
    <lineage>
        <taxon>Archaea</taxon>
        <taxon>Methanobacteriati</taxon>
        <taxon>Thermoplasmatota</taxon>
        <taxon>Thermoplasmata</taxon>
        <taxon>Thermoplasmatales</taxon>
        <taxon>Ferroplasmaceae</taxon>
        <taxon>Ferroplasma</taxon>
    </lineage>
</organism>
<evidence type="ECO:0000313" key="1">
    <source>
        <dbReference type="EMBL" id="ARD84196.1"/>
    </source>
</evidence>
<evidence type="ECO:0000313" key="3">
    <source>
        <dbReference type="Proteomes" id="UP000192050"/>
    </source>
</evidence>
<dbReference type="Proteomes" id="UP000546917">
    <property type="component" value="Unassembled WGS sequence"/>
</dbReference>
<dbReference type="EMBL" id="CP015363">
    <property type="protein sequence ID" value="ARD84196.1"/>
    <property type="molecule type" value="Genomic_DNA"/>
</dbReference>
<name>A0A1V0N277_9ARCH</name>
<accession>A0A1V0N277</accession>
<gene>
    <name evidence="1" type="ORF">FAD_0274</name>
    <name evidence="2" type="ORF">HLB00_06430</name>
</gene>